<dbReference type="AlphaFoldDB" id="A0A0N4ZFX1"/>
<dbReference type="Proteomes" id="UP000038045">
    <property type="component" value="Unplaced"/>
</dbReference>
<evidence type="ECO:0000256" key="1">
    <source>
        <dbReference type="SAM" id="MobiDB-lite"/>
    </source>
</evidence>
<sequence>MDVKVSMCVVRNRKPNANSANKDTAATSSSVLHTTKSSKNNAPTAKTYQTPFAIFRGNPKQSKIQACNNNTNNVKTSTPINNMELSNRENTKINTSYHAKKIQNFETPKEEITQVADSCHFDLSLRKQDHGDKDNFYRLDSLDCTQATDKFDLLNEYSSSAKKNNNQGEVDEENEEQHEMVMDATVLNEDDTLYGIEKVMPEYHL</sequence>
<accession>A0A0N4ZFX1</accession>
<evidence type="ECO:0000313" key="3">
    <source>
        <dbReference type="WBParaSite" id="PTRK_0000664900.1"/>
    </source>
</evidence>
<feature type="region of interest" description="Disordered" evidence="1">
    <location>
        <begin position="12"/>
        <end position="45"/>
    </location>
</feature>
<feature type="region of interest" description="Disordered" evidence="1">
    <location>
        <begin position="158"/>
        <end position="177"/>
    </location>
</feature>
<feature type="compositionally biased region" description="Polar residues" evidence="1">
    <location>
        <begin position="15"/>
        <end position="45"/>
    </location>
</feature>
<dbReference type="WBParaSite" id="PTRK_0000664900.1">
    <property type="protein sequence ID" value="PTRK_0000664900.1"/>
    <property type="gene ID" value="PTRK_0000664900"/>
</dbReference>
<feature type="compositionally biased region" description="Polar residues" evidence="1">
    <location>
        <begin position="158"/>
        <end position="168"/>
    </location>
</feature>
<organism evidence="2 3">
    <name type="scientific">Parastrongyloides trichosuri</name>
    <name type="common">Possum-specific nematode worm</name>
    <dbReference type="NCBI Taxonomy" id="131310"/>
    <lineage>
        <taxon>Eukaryota</taxon>
        <taxon>Metazoa</taxon>
        <taxon>Ecdysozoa</taxon>
        <taxon>Nematoda</taxon>
        <taxon>Chromadorea</taxon>
        <taxon>Rhabditida</taxon>
        <taxon>Tylenchina</taxon>
        <taxon>Panagrolaimomorpha</taxon>
        <taxon>Strongyloidoidea</taxon>
        <taxon>Strongyloididae</taxon>
        <taxon>Parastrongyloides</taxon>
    </lineage>
</organism>
<name>A0A0N4ZFX1_PARTI</name>
<evidence type="ECO:0000313" key="2">
    <source>
        <dbReference type="Proteomes" id="UP000038045"/>
    </source>
</evidence>
<keyword evidence="2" id="KW-1185">Reference proteome</keyword>
<proteinExistence type="predicted"/>
<reference evidence="3" key="1">
    <citation type="submission" date="2017-02" db="UniProtKB">
        <authorList>
            <consortium name="WormBaseParasite"/>
        </authorList>
    </citation>
    <scope>IDENTIFICATION</scope>
</reference>
<protein>
    <submittedName>
        <fullName evidence="3">HUN domain-containing protein</fullName>
    </submittedName>
</protein>